<dbReference type="GO" id="GO:0003677">
    <property type="term" value="F:DNA binding"/>
    <property type="evidence" value="ECO:0007669"/>
    <property type="project" value="UniProtKB-KW"/>
</dbReference>
<dbReference type="Pfam" id="PF00072">
    <property type="entry name" value="Response_reg"/>
    <property type="match status" value="1"/>
</dbReference>
<evidence type="ECO:0000256" key="12">
    <source>
        <dbReference type="SAM" id="MobiDB-lite"/>
    </source>
</evidence>
<proteinExistence type="inferred from homology"/>
<evidence type="ECO:0000256" key="3">
    <source>
        <dbReference type="ARBA" id="ARBA00022553"/>
    </source>
</evidence>
<evidence type="ECO:0000256" key="10">
    <source>
        <dbReference type="ARBA" id="ARBA00023242"/>
    </source>
</evidence>
<evidence type="ECO:0000259" key="13">
    <source>
        <dbReference type="PROSITE" id="PS50110"/>
    </source>
</evidence>
<keyword evidence="6" id="KW-0805">Transcription regulation</keyword>
<comment type="subcellular location">
    <subcellularLocation>
        <location evidence="1">Nucleus</location>
    </subcellularLocation>
</comment>
<protein>
    <recommendedName>
        <fullName evidence="17">Two-component response regulator</fullName>
    </recommendedName>
</protein>
<evidence type="ECO:0000256" key="4">
    <source>
        <dbReference type="ARBA" id="ARBA00022864"/>
    </source>
</evidence>
<accession>A0A922JGB1</accession>
<feature type="region of interest" description="Disordered" evidence="12">
    <location>
        <begin position="566"/>
        <end position="585"/>
    </location>
</feature>
<dbReference type="PROSITE" id="PS51294">
    <property type="entry name" value="HTH_MYB"/>
    <property type="match status" value="1"/>
</dbReference>
<evidence type="ECO:0000259" key="14">
    <source>
        <dbReference type="PROSITE" id="PS51294"/>
    </source>
</evidence>
<dbReference type="InterPro" id="IPR017930">
    <property type="entry name" value="Myb_dom"/>
</dbReference>
<evidence type="ECO:0000313" key="15">
    <source>
        <dbReference type="EMBL" id="KAG6706610.1"/>
    </source>
</evidence>
<keyword evidence="10" id="KW-0539">Nucleus</keyword>
<dbReference type="AlphaFoldDB" id="A0A922JGB1"/>
<gene>
    <name evidence="15" type="ORF">I3842_07G230000</name>
</gene>
<name>A0A922JGB1_CARIL</name>
<dbReference type="Pfam" id="PF00249">
    <property type="entry name" value="Myb_DNA-binding"/>
    <property type="match status" value="1"/>
</dbReference>
<dbReference type="PANTHER" id="PTHR43874">
    <property type="entry name" value="TWO-COMPONENT RESPONSE REGULATOR"/>
    <property type="match status" value="1"/>
</dbReference>
<comment type="caution">
    <text evidence="15">The sequence shown here is derived from an EMBL/GenBank/DDBJ whole genome shotgun (WGS) entry which is preliminary data.</text>
</comment>
<organism evidence="15 16">
    <name type="scientific">Carya illinoinensis</name>
    <name type="common">Pecan</name>
    <dbReference type="NCBI Taxonomy" id="32201"/>
    <lineage>
        <taxon>Eukaryota</taxon>
        <taxon>Viridiplantae</taxon>
        <taxon>Streptophyta</taxon>
        <taxon>Embryophyta</taxon>
        <taxon>Tracheophyta</taxon>
        <taxon>Spermatophyta</taxon>
        <taxon>Magnoliopsida</taxon>
        <taxon>eudicotyledons</taxon>
        <taxon>Gunneridae</taxon>
        <taxon>Pentapetalae</taxon>
        <taxon>rosids</taxon>
        <taxon>fabids</taxon>
        <taxon>Fagales</taxon>
        <taxon>Juglandaceae</taxon>
        <taxon>Carya</taxon>
    </lineage>
</organism>
<dbReference type="CDD" id="cd17584">
    <property type="entry name" value="REC_typeB_ARR-like"/>
    <property type="match status" value="1"/>
</dbReference>
<dbReference type="InterPro" id="IPR009057">
    <property type="entry name" value="Homeodomain-like_sf"/>
</dbReference>
<dbReference type="PANTHER" id="PTHR43874:SF7">
    <property type="entry name" value="TWO-COMPONENT RESPONSE REGULATOR ARR10"/>
    <property type="match status" value="1"/>
</dbReference>
<dbReference type="SMART" id="SM00448">
    <property type="entry name" value="REC"/>
    <property type="match status" value="1"/>
</dbReference>
<evidence type="ECO:0008006" key="17">
    <source>
        <dbReference type="Google" id="ProtNLM"/>
    </source>
</evidence>
<feature type="modified residue" description="4-aspartylphosphate" evidence="11">
    <location>
        <position position="88"/>
    </location>
</feature>
<keyword evidence="7" id="KW-0238">DNA-binding</keyword>
<sequence length="699" mass="77721">MVVYILNLYELLTSTYCLLCLLYHISDWVSLILSPRRLQLFNNIRYLFRDLSEYCRINWTMVTATNQAITALKLLRENRNKFDLVISDVHMPDMDGFKLLELVGLEMDLPVIMLSTNGDPKLVMKGINHGACDYLLKPVRTEELKNIWQHVIRRKKYDSNDSNKSDSQDKHDPGSCGGSGSTGTLSDKNGNLNKKRKDQNEDVDEERDHESEHSDPSTQKKQRVVWSVDLHRKFVEAVHQLGIDQAVPKKILDMMDVEKLTRENVASHLQKYRLYLKRLNSMVNQQANLAAAFGGTDSSNLRVGSLNGRDSFHTLIGSGQFHNTAFRSLPPGGLLGRLNTPSGLGMHGLPSSRMTQLSHVRNSSNSTNDQVNCQQVILPGNHNGSVLQGMPMPLELDQVQHVKGVTHARELSTSIDNTAIFPISSSLLNEKIGICSSSNPLLDVANNPLILEQNSQVCQDGKVYGNQSSVSVASLNSEFSSLLPVHSILNENWSTSAPSSGIESNYFPLNEYFKQPTLHHGNVRDDMPTVAFQMENNPCSASSVASMSTELQDIRTGMQCRASPISSNAGQIRHHSPPQGWVDHNQDGPYSNAIRSSTNSMIPVHGSVNTLGQGSEPKNFHPDMDFNSNGQSSYFDPLNMKHDEVNKSTMEISLKLKQVLGDQRRPQGSNMSGNFGSLEDLVKAMVKQELDKAKAKETN</sequence>
<evidence type="ECO:0000256" key="6">
    <source>
        <dbReference type="ARBA" id="ARBA00023015"/>
    </source>
</evidence>
<dbReference type="NCBIfam" id="TIGR01557">
    <property type="entry name" value="myb_SHAQKYF"/>
    <property type="match status" value="1"/>
</dbReference>
<evidence type="ECO:0000313" key="16">
    <source>
        <dbReference type="Proteomes" id="UP000811246"/>
    </source>
</evidence>
<reference evidence="15" key="1">
    <citation type="submission" date="2021-01" db="EMBL/GenBank/DDBJ databases">
        <authorList>
            <person name="Lovell J.T."/>
            <person name="Bentley N."/>
            <person name="Bhattarai G."/>
            <person name="Jenkins J.W."/>
            <person name="Sreedasyam A."/>
            <person name="Alarcon Y."/>
            <person name="Bock C."/>
            <person name="Boston L."/>
            <person name="Carlson J."/>
            <person name="Cervantes K."/>
            <person name="Clermont K."/>
            <person name="Krom N."/>
            <person name="Kubenka K."/>
            <person name="Mamidi S."/>
            <person name="Mattison C."/>
            <person name="Monteros M."/>
            <person name="Pisani C."/>
            <person name="Plott C."/>
            <person name="Rajasekar S."/>
            <person name="Rhein H.S."/>
            <person name="Rohla C."/>
            <person name="Song M."/>
            <person name="Hilaire R.S."/>
            <person name="Shu S."/>
            <person name="Wells L."/>
            <person name="Wang X."/>
            <person name="Webber J."/>
            <person name="Heerema R.J."/>
            <person name="Klein P."/>
            <person name="Conner P."/>
            <person name="Grauke L."/>
            <person name="Grimwood J."/>
            <person name="Schmutz J."/>
            <person name="Randall J.J."/>
        </authorList>
    </citation>
    <scope>NUCLEOTIDE SEQUENCE</scope>
    <source>
        <tissue evidence="15">Leaf</tissue>
    </source>
</reference>
<dbReference type="OrthoDB" id="60033at2759"/>
<feature type="compositionally biased region" description="Basic and acidic residues" evidence="12">
    <location>
        <begin position="206"/>
        <end position="215"/>
    </location>
</feature>
<keyword evidence="3 11" id="KW-0597">Phosphoprotein</keyword>
<evidence type="ECO:0000256" key="1">
    <source>
        <dbReference type="ARBA" id="ARBA00004123"/>
    </source>
</evidence>
<dbReference type="GO" id="GO:0003700">
    <property type="term" value="F:DNA-binding transcription factor activity"/>
    <property type="evidence" value="ECO:0007669"/>
    <property type="project" value="InterPro"/>
</dbReference>
<dbReference type="EMBL" id="CM031831">
    <property type="protein sequence ID" value="KAG6706610.1"/>
    <property type="molecule type" value="Genomic_DNA"/>
</dbReference>
<evidence type="ECO:0000256" key="9">
    <source>
        <dbReference type="ARBA" id="ARBA00023163"/>
    </source>
</evidence>
<dbReference type="SUPFAM" id="SSF52172">
    <property type="entry name" value="CheY-like"/>
    <property type="match status" value="1"/>
</dbReference>
<dbReference type="InterPro" id="IPR017053">
    <property type="entry name" value="Response_reg_B-typ_pln"/>
</dbReference>
<evidence type="ECO:0000256" key="2">
    <source>
        <dbReference type="ARBA" id="ARBA00006015"/>
    </source>
</evidence>
<dbReference type="SUPFAM" id="SSF46689">
    <property type="entry name" value="Homeodomain-like"/>
    <property type="match status" value="1"/>
</dbReference>
<dbReference type="Proteomes" id="UP000811246">
    <property type="component" value="Chromosome 7"/>
</dbReference>
<keyword evidence="9" id="KW-0804">Transcription</keyword>
<keyword evidence="8" id="KW-0010">Activator</keyword>
<feature type="domain" description="HTH myb-type" evidence="14">
    <location>
        <begin position="218"/>
        <end position="277"/>
    </location>
</feature>
<dbReference type="GO" id="GO:0005634">
    <property type="term" value="C:nucleus"/>
    <property type="evidence" value="ECO:0007669"/>
    <property type="project" value="UniProtKB-SubCell"/>
</dbReference>
<feature type="region of interest" description="Disordered" evidence="12">
    <location>
        <begin position="157"/>
        <end position="222"/>
    </location>
</feature>
<dbReference type="InterPro" id="IPR011006">
    <property type="entry name" value="CheY-like_superfamily"/>
</dbReference>
<dbReference type="FunFam" id="1.10.10.60:FF:000007">
    <property type="entry name" value="Two-component response regulator"/>
    <property type="match status" value="1"/>
</dbReference>
<dbReference type="InterPro" id="IPR006447">
    <property type="entry name" value="Myb_dom_plants"/>
</dbReference>
<dbReference type="Gene3D" id="1.10.10.60">
    <property type="entry name" value="Homeodomain-like"/>
    <property type="match status" value="1"/>
</dbReference>
<dbReference type="InterPro" id="IPR001005">
    <property type="entry name" value="SANT/Myb"/>
</dbReference>
<evidence type="ECO:0000256" key="11">
    <source>
        <dbReference type="PROSITE-ProRule" id="PRU00169"/>
    </source>
</evidence>
<dbReference type="GO" id="GO:0009736">
    <property type="term" value="P:cytokinin-activated signaling pathway"/>
    <property type="evidence" value="ECO:0007669"/>
    <property type="project" value="UniProtKB-KW"/>
</dbReference>
<feature type="compositionally biased region" description="Basic and acidic residues" evidence="12">
    <location>
        <begin position="157"/>
        <end position="173"/>
    </location>
</feature>
<dbReference type="PIRSF" id="PIRSF036392">
    <property type="entry name" value="RR_ARR_type-B"/>
    <property type="match status" value="1"/>
</dbReference>
<dbReference type="InterPro" id="IPR045279">
    <property type="entry name" value="ARR-like"/>
</dbReference>
<dbReference type="PROSITE" id="PS50110">
    <property type="entry name" value="RESPONSE_REGULATORY"/>
    <property type="match status" value="1"/>
</dbReference>
<feature type="domain" description="Response regulatory" evidence="13">
    <location>
        <begin position="30"/>
        <end position="152"/>
    </location>
</feature>
<evidence type="ECO:0000256" key="7">
    <source>
        <dbReference type="ARBA" id="ARBA00023125"/>
    </source>
</evidence>
<evidence type="ECO:0000256" key="5">
    <source>
        <dbReference type="ARBA" id="ARBA00023012"/>
    </source>
</evidence>
<evidence type="ECO:0000256" key="8">
    <source>
        <dbReference type="ARBA" id="ARBA00023159"/>
    </source>
</evidence>
<dbReference type="InterPro" id="IPR001789">
    <property type="entry name" value="Sig_transdc_resp-reg_receiver"/>
</dbReference>
<keyword evidence="4" id="KW-0932">Cytokinin signaling pathway</keyword>
<keyword evidence="5" id="KW-0902">Two-component regulatory system</keyword>
<dbReference type="GO" id="GO:0000160">
    <property type="term" value="P:phosphorelay signal transduction system"/>
    <property type="evidence" value="ECO:0007669"/>
    <property type="project" value="UniProtKB-KW"/>
</dbReference>
<comment type="similarity">
    <text evidence="2">Belongs to the ARR family. Type-B subfamily.</text>
</comment>
<dbReference type="Gene3D" id="3.40.50.2300">
    <property type="match status" value="1"/>
</dbReference>